<name>A0A8A3PK77_9HELO</name>
<sequence length="266" mass="30123">MNQAFLTAGAEKSITFEDSIENREVLLQQIVGQVVTSPRRSFSMISTEPHSLNASTYLLLRRREDAGFYSTDGIRHHSQKSGDGLESAVNAFVMGTPATTSIANSSRHTSLADEHIHHHHNDYKAHGSYLYVDLDPESERHEMALQEMEYAVERRELALQGREEWISMDTNQAITLVSSLTTRLSSVAFRERTIQNREEALAARAEAVERREVEVGTQLAARERAISYHERGLGPMPEMPHEPVANYCAQFRVLPWSEFLSDRSPR</sequence>
<keyword evidence="2" id="KW-1185">Reference proteome</keyword>
<organism evidence="1 2">
    <name type="scientific">Monilinia vaccinii-corymbosi</name>
    <dbReference type="NCBI Taxonomy" id="61207"/>
    <lineage>
        <taxon>Eukaryota</taxon>
        <taxon>Fungi</taxon>
        <taxon>Dikarya</taxon>
        <taxon>Ascomycota</taxon>
        <taxon>Pezizomycotina</taxon>
        <taxon>Leotiomycetes</taxon>
        <taxon>Helotiales</taxon>
        <taxon>Sclerotiniaceae</taxon>
        <taxon>Monilinia</taxon>
    </lineage>
</organism>
<gene>
    <name evidence="1" type="ORF">DSL72_006850</name>
</gene>
<dbReference type="AlphaFoldDB" id="A0A8A3PK77"/>
<proteinExistence type="predicted"/>
<dbReference type="EMBL" id="CP063410">
    <property type="protein sequence ID" value="QSZ35728.1"/>
    <property type="molecule type" value="Genomic_DNA"/>
</dbReference>
<reference evidence="1" key="1">
    <citation type="submission" date="2020-10" db="EMBL/GenBank/DDBJ databases">
        <title>Genome Sequence of Monilinia vaccinii-corymbosi Sheds Light on Mummy Berry Disease Infection of Blueberry and Mating Type.</title>
        <authorList>
            <person name="Yow A.G."/>
            <person name="Zhang Y."/>
            <person name="Bansal K."/>
            <person name="Eacker S.M."/>
            <person name="Sullivan S."/>
            <person name="Liachko I."/>
            <person name="Cubeta M.A."/>
            <person name="Rollins J.A."/>
            <person name="Ashrafi H."/>
        </authorList>
    </citation>
    <scope>NUCLEOTIDE SEQUENCE</scope>
    <source>
        <strain evidence="1">RL-1</strain>
    </source>
</reference>
<dbReference type="OrthoDB" id="3561114at2759"/>
<dbReference type="Proteomes" id="UP000672032">
    <property type="component" value="Chromosome 6"/>
</dbReference>
<accession>A0A8A3PK77</accession>
<evidence type="ECO:0000313" key="2">
    <source>
        <dbReference type="Proteomes" id="UP000672032"/>
    </source>
</evidence>
<evidence type="ECO:0000313" key="1">
    <source>
        <dbReference type="EMBL" id="QSZ35728.1"/>
    </source>
</evidence>
<protein>
    <submittedName>
        <fullName evidence="1">Uncharacterized protein</fullName>
    </submittedName>
</protein>